<comment type="similarity">
    <text evidence="1">Belongs to the LysR transcriptional regulatory family.</text>
</comment>
<keyword evidence="4" id="KW-0804">Transcription</keyword>
<dbReference type="STRING" id="83767.SAMN05660652_03351"/>
<dbReference type="GO" id="GO:0003677">
    <property type="term" value="F:DNA binding"/>
    <property type="evidence" value="ECO:0007669"/>
    <property type="project" value="UniProtKB-KW"/>
</dbReference>
<dbReference type="Pfam" id="PF00126">
    <property type="entry name" value="HTH_1"/>
    <property type="match status" value="1"/>
</dbReference>
<dbReference type="GO" id="GO:0032993">
    <property type="term" value="C:protein-DNA complex"/>
    <property type="evidence" value="ECO:0007669"/>
    <property type="project" value="TreeGrafter"/>
</dbReference>
<reference evidence="6 7" key="1">
    <citation type="submission" date="2016-10" db="EMBL/GenBank/DDBJ databases">
        <authorList>
            <person name="de Groot N.N."/>
        </authorList>
    </citation>
    <scope>NUCLEOTIDE SEQUENCE [LARGE SCALE GENOMIC DNA]</scope>
    <source>
        <strain evidence="6 7">DSM 5885</strain>
    </source>
</reference>
<dbReference type="PANTHER" id="PTHR30346:SF17">
    <property type="entry name" value="LYSR FAMILY TRANSCRIPTIONAL REGULATOR"/>
    <property type="match status" value="1"/>
</dbReference>
<dbReference type="EMBL" id="FNCY01000018">
    <property type="protein sequence ID" value="SDI39986.1"/>
    <property type="molecule type" value="Genomic_DNA"/>
</dbReference>
<dbReference type="PROSITE" id="PS50931">
    <property type="entry name" value="HTH_LYSR"/>
    <property type="match status" value="1"/>
</dbReference>
<dbReference type="RefSeq" id="WP_091939254.1">
    <property type="nucleotide sequence ID" value="NZ_FNCY01000018.1"/>
</dbReference>
<gene>
    <name evidence="6" type="ORF">SAMN05660652_03351</name>
</gene>
<keyword evidence="2" id="KW-0805">Transcription regulation</keyword>
<dbReference type="PRINTS" id="PR00039">
    <property type="entry name" value="HTHLYSR"/>
</dbReference>
<dbReference type="FunFam" id="1.10.10.10:FF:000001">
    <property type="entry name" value="LysR family transcriptional regulator"/>
    <property type="match status" value="1"/>
</dbReference>
<sequence>MDFRQFRYFVTTAEELHVARAAERLGIAQPALSQQIKALETQLGTRLFLRTKRRIELTEAGQAFFDEARNVLDHAERATRRARDIGRGEAGRIDIGIVGSAMFDQPFPHLLSAFRKQHPKVHLAMHELPILRQIDALPQRELDVAVVRAPLPHRLPEGVEHFPLSRQRILAAIPDSHRLASAASISLAELADDDFVSFLDPEGIGLGHDLIDVCRRSGFTPRVTQHVTEIGTMISLIAAGFGVSLLTDILTPIQFPGMCYIPLNEEHYSWLVVVHRRFERSATVQSLLDGLRSIARD</sequence>
<evidence type="ECO:0000313" key="7">
    <source>
        <dbReference type="Proteomes" id="UP000198607"/>
    </source>
</evidence>
<evidence type="ECO:0000256" key="2">
    <source>
        <dbReference type="ARBA" id="ARBA00023015"/>
    </source>
</evidence>
<dbReference type="Proteomes" id="UP000198607">
    <property type="component" value="Unassembled WGS sequence"/>
</dbReference>
<dbReference type="Gene3D" id="1.10.10.10">
    <property type="entry name" value="Winged helix-like DNA-binding domain superfamily/Winged helix DNA-binding domain"/>
    <property type="match status" value="1"/>
</dbReference>
<dbReference type="PANTHER" id="PTHR30346">
    <property type="entry name" value="TRANSCRIPTIONAL DUAL REGULATOR HCAR-RELATED"/>
    <property type="match status" value="1"/>
</dbReference>
<dbReference type="InterPro" id="IPR036390">
    <property type="entry name" value="WH_DNA-bd_sf"/>
</dbReference>
<evidence type="ECO:0000313" key="6">
    <source>
        <dbReference type="EMBL" id="SDI39986.1"/>
    </source>
</evidence>
<feature type="domain" description="HTH lysR-type" evidence="5">
    <location>
        <begin position="1"/>
        <end position="58"/>
    </location>
</feature>
<organism evidence="6 7">
    <name type="scientific">Propionivibrio dicarboxylicus</name>
    <dbReference type="NCBI Taxonomy" id="83767"/>
    <lineage>
        <taxon>Bacteria</taxon>
        <taxon>Pseudomonadati</taxon>
        <taxon>Pseudomonadota</taxon>
        <taxon>Betaproteobacteria</taxon>
        <taxon>Rhodocyclales</taxon>
        <taxon>Rhodocyclaceae</taxon>
        <taxon>Propionivibrio</taxon>
    </lineage>
</organism>
<evidence type="ECO:0000256" key="1">
    <source>
        <dbReference type="ARBA" id="ARBA00009437"/>
    </source>
</evidence>
<protein>
    <submittedName>
        <fullName evidence="6">DNA-binding transcriptional regulator, LysR family</fullName>
    </submittedName>
</protein>
<dbReference type="AlphaFoldDB" id="A0A1G8K929"/>
<proteinExistence type="inferred from homology"/>
<name>A0A1G8K929_9RHOO</name>
<dbReference type="CDD" id="cd08414">
    <property type="entry name" value="PBP2_LTTR_aromatics_like"/>
    <property type="match status" value="1"/>
</dbReference>
<accession>A0A1G8K929</accession>
<dbReference type="InterPro" id="IPR005119">
    <property type="entry name" value="LysR_subst-bd"/>
</dbReference>
<evidence type="ECO:0000259" key="5">
    <source>
        <dbReference type="PROSITE" id="PS50931"/>
    </source>
</evidence>
<evidence type="ECO:0000256" key="3">
    <source>
        <dbReference type="ARBA" id="ARBA00023125"/>
    </source>
</evidence>
<dbReference type="InterPro" id="IPR036388">
    <property type="entry name" value="WH-like_DNA-bd_sf"/>
</dbReference>
<dbReference type="SUPFAM" id="SSF53850">
    <property type="entry name" value="Periplasmic binding protein-like II"/>
    <property type="match status" value="1"/>
</dbReference>
<keyword evidence="3 6" id="KW-0238">DNA-binding</keyword>
<dbReference type="OrthoDB" id="5292387at2"/>
<dbReference type="SUPFAM" id="SSF46785">
    <property type="entry name" value="Winged helix' DNA-binding domain"/>
    <property type="match status" value="1"/>
</dbReference>
<evidence type="ECO:0000256" key="4">
    <source>
        <dbReference type="ARBA" id="ARBA00023163"/>
    </source>
</evidence>
<dbReference type="Pfam" id="PF03466">
    <property type="entry name" value="LysR_substrate"/>
    <property type="match status" value="1"/>
</dbReference>
<keyword evidence="7" id="KW-1185">Reference proteome</keyword>
<dbReference type="Gene3D" id="3.40.190.10">
    <property type="entry name" value="Periplasmic binding protein-like II"/>
    <property type="match status" value="2"/>
</dbReference>
<dbReference type="InterPro" id="IPR000847">
    <property type="entry name" value="LysR_HTH_N"/>
</dbReference>
<dbReference type="GO" id="GO:0003700">
    <property type="term" value="F:DNA-binding transcription factor activity"/>
    <property type="evidence" value="ECO:0007669"/>
    <property type="project" value="InterPro"/>
</dbReference>